<sequence>MAIDLKTFGDELNNLDPHPGNWSAAVKTFFIILAVIVVLAAGYYFVVQDQGAKLQREQKQEQTLRTQFEAKQQKAANIDLYKKQMVVMQDSFGALLRQLPAETEVPGLLEDISHTGISNGLKFNVINLQAENAVEFYAELPISIEVIGEYHQLGEFVSNVAGLPRIVTLHDFSISTSKNKENKSRLAMKIQAKTYRYSVEGEG</sequence>
<dbReference type="PANTHER" id="PTHR39555:SF1">
    <property type="entry name" value="TYPE IV PILUS INNER MEMBRANE COMPONENT PILO"/>
    <property type="match status" value="1"/>
</dbReference>
<keyword evidence="1" id="KW-1133">Transmembrane helix</keyword>
<dbReference type="Gene3D" id="1.10.287.540">
    <property type="entry name" value="Helix hairpin bin"/>
    <property type="match status" value="1"/>
</dbReference>
<accession>A0A2V1GZ55</accession>
<feature type="transmembrane region" description="Helical" evidence="1">
    <location>
        <begin position="24"/>
        <end position="46"/>
    </location>
</feature>
<name>A0A2V1GZ55_9GAMM</name>
<keyword evidence="1" id="KW-0812">Transmembrane</keyword>
<evidence type="ECO:0000313" key="3">
    <source>
        <dbReference type="Proteomes" id="UP000244906"/>
    </source>
</evidence>
<dbReference type="PIRSF" id="PIRSF016482">
    <property type="entry name" value="PilO"/>
    <property type="match status" value="1"/>
</dbReference>
<evidence type="ECO:0000313" key="2">
    <source>
        <dbReference type="EMBL" id="PVZ68275.1"/>
    </source>
</evidence>
<dbReference type="Pfam" id="PF04350">
    <property type="entry name" value="PilO"/>
    <property type="match status" value="1"/>
</dbReference>
<dbReference type="OrthoDB" id="9802133at2"/>
<gene>
    <name evidence="2" type="ORF">DC094_13365</name>
</gene>
<dbReference type="InterPro" id="IPR007445">
    <property type="entry name" value="PilO"/>
</dbReference>
<proteinExistence type="predicted"/>
<dbReference type="GO" id="GO:0043683">
    <property type="term" value="P:type IV pilus assembly"/>
    <property type="evidence" value="ECO:0007669"/>
    <property type="project" value="InterPro"/>
</dbReference>
<dbReference type="RefSeq" id="WP_116687603.1">
    <property type="nucleotide sequence ID" value="NZ_CAWNYD010000005.1"/>
</dbReference>
<comment type="caution">
    <text evidence="2">The sequence shown here is derived from an EMBL/GenBank/DDBJ whole genome shotgun (WGS) entry which is preliminary data.</text>
</comment>
<organism evidence="2 3">
    <name type="scientific">Pelagibaculum spongiae</name>
    <dbReference type="NCBI Taxonomy" id="2080658"/>
    <lineage>
        <taxon>Bacteria</taxon>
        <taxon>Pseudomonadati</taxon>
        <taxon>Pseudomonadota</taxon>
        <taxon>Gammaproteobacteria</taxon>
        <taxon>Oceanospirillales</taxon>
        <taxon>Pelagibaculum</taxon>
    </lineage>
</organism>
<dbReference type="GO" id="GO:0043107">
    <property type="term" value="P:type IV pilus-dependent motility"/>
    <property type="evidence" value="ECO:0007669"/>
    <property type="project" value="InterPro"/>
</dbReference>
<protein>
    <submittedName>
        <fullName evidence="2">Pilus assembly protein PilP</fullName>
    </submittedName>
</protein>
<dbReference type="InterPro" id="IPR014717">
    <property type="entry name" value="Transl_elong_EF1B/ribsomal_bS6"/>
</dbReference>
<reference evidence="2 3" key="1">
    <citation type="submission" date="2018-04" db="EMBL/GenBank/DDBJ databases">
        <title>Thalassorhabdus spongiae gen. nov., sp. nov., isolated from a marine sponge in South-West Iceland.</title>
        <authorList>
            <person name="Knobloch S."/>
            <person name="Daussin A."/>
            <person name="Johannsson R."/>
            <person name="Marteinsson V.T."/>
        </authorList>
    </citation>
    <scope>NUCLEOTIDE SEQUENCE [LARGE SCALE GENOMIC DNA]</scope>
    <source>
        <strain evidence="2 3">Hp12</strain>
    </source>
</reference>
<keyword evidence="3" id="KW-1185">Reference proteome</keyword>
<dbReference type="EMBL" id="QDDL01000005">
    <property type="protein sequence ID" value="PVZ68275.1"/>
    <property type="molecule type" value="Genomic_DNA"/>
</dbReference>
<evidence type="ECO:0000256" key="1">
    <source>
        <dbReference type="SAM" id="Phobius"/>
    </source>
</evidence>
<dbReference type="AlphaFoldDB" id="A0A2V1GZ55"/>
<dbReference type="Gene3D" id="3.30.70.60">
    <property type="match status" value="1"/>
</dbReference>
<dbReference type="Proteomes" id="UP000244906">
    <property type="component" value="Unassembled WGS sequence"/>
</dbReference>
<keyword evidence="1" id="KW-0472">Membrane</keyword>
<dbReference type="PANTHER" id="PTHR39555">
    <property type="entry name" value="FIMBRIAL ASSEMBLY PROTEIN PILO-LIKE PROTEIN-RELATED"/>
    <property type="match status" value="1"/>
</dbReference>